<proteinExistence type="predicted"/>
<name>A0ABY7B313_9PSEU</name>
<evidence type="ECO:0000256" key="5">
    <source>
        <dbReference type="SAM" id="Phobius"/>
    </source>
</evidence>
<gene>
    <name evidence="7" type="ORF">ORV05_00540</name>
</gene>
<evidence type="ECO:0000256" key="2">
    <source>
        <dbReference type="ARBA" id="ARBA00022692"/>
    </source>
</evidence>
<feature type="domain" description="ABC-2 type transporter transmembrane" evidence="6">
    <location>
        <begin position="30"/>
        <end position="376"/>
    </location>
</feature>
<keyword evidence="3 5" id="KW-1133">Transmembrane helix</keyword>
<keyword evidence="8" id="KW-1185">Reference proteome</keyword>
<evidence type="ECO:0000313" key="8">
    <source>
        <dbReference type="Proteomes" id="UP001163203"/>
    </source>
</evidence>
<evidence type="ECO:0000256" key="3">
    <source>
        <dbReference type="ARBA" id="ARBA00022989"/>
    </source>
</evidence>
<evidence type="ECO:0000259" key="6">
    <source>
        <dbReference type="Pfam" id="PF12698"/>
    </source>
</evidence>
<comment type="subcellular location">
    <subcellularLocation>
        <location evidence="1">Membrane</location>
        <topology evidence="1">Multi-pass membrane protein</topology>
    </subcellularLocation>
</comment>
<feature type="transmembrane region" description="Helical" evidence="5">
    <location>
        <begin position="225"/>
        <end position="245"/>
    </location>
</feature>
<sequence>MTTPHPVTPLRAIGLIARRELNTRLRTRSFVVGTAVILVILAGYLLLQASLFGHANKAKIGLTGQAIGIAAQLKAAGAAAGKDVETTVVLNPADGRARVADGDLDLLVSGSAADLQVLVKSDLDNQLRAALNGVSRQQVLDAKLLEAGQDPALVMREVDATQVGVTTVEPPDPGRGQRLAIGLITVFLLFFGIQTYGAFVAQGVVEEKASRVVEILLSTVRPWQLMLGKVLGLGLVGLVQILILAAAGLGMAQATGVLTLAGVAAGTVAWGILWYVLGFFLYATVYAAAGSLVSRQEDAASVITPVSMVLMIGFVVGFNVLLQNPTGGTVRTLSLIPLFSPILMPGRIATGAAAGWEIALTLVLTLLTTAVVTWLGSRVYRNAVLHTGSRLGLKSALLG</sequence>
<feature type="transmembrane region" description="Helical" evidence="5">
    <location>
        <begin position="302"/>
        <end position="322"/>
    </location>
</feature>
<feature type="transmembrane region" description="Helical" evidence="5">
    <location>
        <begin position="29"/>
        <end position="47"/>
    </location>
</feature>
<accession>A0ABY7B313</accession>
<evidence type="ECO:0000256" key="1">
    <source>
        <dbReference type="ARBA" id="ARBA00004141"/>
    </source>
</evidence>
<dbReference type="Pfam" id="PF12698">
    <property type="entry name" value="ABC2_membrane_3"/>
    <property type="match status" value="1"/>
</dbReference>
<evidence type="ECO:0000313" key="7">
    <source>
        <dbReference type="EMBL" id="WAL66344.1"/>
    </source>
</evidence>
<dbReference type="RefSeq" id="WP_268756478.1">
    <property type="nucleotide sequence ID" value="NZ_CP113836.1"/>
</dbReference>
<dbReference type="EMBL" id="CP113836">
    <property type="protein sequence ID" value="WAL66344.1"/>
    <property type="molecule type" value="Genomic_DNA"/>
</dbReference>
<organism evidence="7 8">
    <name type="scientific">Amycolatopsis cynarae</name>
    <dbReference type="NCBI Taxonomy" id="2995223"/>
    <lineage>
        <taxon>Bacteria</taxon>
        <taxon>Bacillati</taxon>
        <taxon>Actinomycetota</taxon>
        <taxon>Actinomycetes</taxon>
        <taxon>Pseudonocardiales</taxon>
        <taxon>Pseudonocardiaceae</taxon>
        <taxon>Amycolatopsis</taxon>
    </lineage>
</organism>
<dbReference type="PANTHER" id="PTHR43471:SF3">
    <property type="entry name" value="ABC TRANSPORTER PERMEASE PROTEIN NATB"/>
    <property type="match status" value="1"/>
</dbReference>
<keyword evidence="2 5" id="KW-0812">Transmembrane</keyword>
<feature type="transmembrane region" description="Helical" evidence="5">
    <location>
        <begin position="179"/>
        <end position="205"/>
    </location>
</feature>
<reference evidence="7" key="1">
    <citation type="submission" date="2022-11" db="EMBL/GenBank/DDBJ databases">
        <authorList>
            <person name="Mo P."/>
        </authorList>
    </citation>
    <scope>NUCLEOTIDE SEQUENCE</scope>
    <source>
        <strain evidence="7">HUAS 11-8</strain>
    </source>
</reference>
<dbReference type="Proteomes" id="UP001163203">
    <property type="component" value="Chromosome"/>
</dbReference>
<dbReference type="PANTHER" id="PTHR43471">
    <property type="entry name" value="ABC TRANSPORTER PERMEASE"/>
    <property type="match status" value="1"/>
</dbReference>
<dbReference type="InterPro" id="IPR013525">
    <property type="entry name" value="ABC2_TM"/>
</dbReference>
<keyword evidence="4 5" id="KW-0472">Membrane</keyword>
<feature type="transmembrane region" description="Helical" evidence="5">
    <location>
        <begin position="354"/>
        <end position="375"/>
    </location>
</feature>
<evidence type="ECO:0000256" key="4">
    <source>
        <dbReference type="ARBA" id="ARBA00023136"/>
    </source>
</evidence>
<protein>
    <submittedName>
        <fullName evidence="7">ABC transporter permease</fullName>
    </submittedName>
</protein>